<dbReference type="PANTHER" id="PTHR12302">
    <property type="entry name" value="EBNA2 BINDING PROTEIN P100"/>
    <property type="match status" value="1"/>
</dbReference>
<dbReference type="Gene3D" id="2.40.50.90">
    <property type="match status" value="1"/>
</dbReference>
<dbReference type="GO" id="GO:0004519">
    <property type="term" value="F:endonuclease activity"/>
    <property type="evidence" value="ECO:0007669"/>
    <property type="project" value="UniProtKB-KW"/>
</dbReference>
<dbReference type="SUPFAM" id="SSF50199">
    <property type="entry name" value="Staphylococcal nuclease"/>
    <property type="match status" value="1"/>
</dbReference>
<dbReference type="AlphaFoldDB" id="A0A2X0QXL0"/>
<evidence type="ECO:0000256" key="2">
    <source>
        <dbReference type="ARBA" id="ARBA00022759"/>
    </source>
</evidence>
<dbReference type="SMART" id="SM00894">
    <property type="entry name" value="Excalibur"/>
    <property type="match status" value="1"/>
</dbReference>
<feature type="domain" description="TNase-like" evidence="5">
    <location>
        <begin position="25"/>
        <end position="152"/>
    </location>
</feature>
<dbReference type="InterPro" id="IPR035437">
    <property type="entry name" value="SNase_OB-fold_sf"/>
</dbReference>
<gene>
    <name evidence="6" type="ORF">NITFAB_1898</name>
</gene>
<feature type="region of interest" description="Disordered" evidence="4">
    <location>
        <begin position="235"/>
        <end position="286"/>
    </location>
</feature>
<keyword evidence="1" id="KW-0540">Nuclease</keyword>
<evidence type="ECO:0000256" key="3">
    <source>
        <dbReference type="ARBA" id="ARBA00022801"/>
    </source>
</evidence>
<evidence type="ECO:0000256" key="1">
    <source>
        <dbReference type="ARBA" id="ARBA00022722"/>
    </source>
</evidence>
<dbReference type="PROSITE" id="PS50830">
    <property type="entry name" value="TNASE_3"/>
    <property type="match status" value="1"/>
</dbReference>
<feature type="compositionally biased region" description="Basic and acidic residues" evidence="4">
    <location>
        <begin position="248"/>
        <end position="257"/>
    </location>
</feature>
<accession>A0A2X0QXL0</accession>
<name>A0A2X0QXL0_9PROT</name>
<dbReference type="Pfam" id="PF00565">
    <property type="entry name" value="SNase"/>
    <property type="match status" value="1"/>
</dbReference>
<sequence>MMKFWTVRFLILASVLLLSLRSEAEILQGRVIGISDGDSVTVLDASSMQVKIRLMGMDAPERKQAFSKQSRQSLAALLFDRQVTVESSKKDKYGRTVGKILMDGLDVNLEQIKAGMAWHYKQYQDEQPDGDRLLYAHAEEEARAARRGLWMEADPVPPWEWRKIVHHGSDREFHGHENPEMGSPVLHLGNGQDRGETQNVPELRREMPESQPDLALQERHSGLTRNAADVQAVTEIPEEKTALQPDGKPFKSCDEARNAGAAPVRKGEPGYGPKLDRDGDGIGCES</sequence>
<dbReference type="EMBL" id="LS423452">
    <property type="protein sequence ID" value="SPS06308.1"/>
    <property type="molecule type" value="Genomic_DNA"/>
</dbReference>
<protein>
    <submittedName>
        <fullName evidence="6">Uncharacterized endonuclease (Modular protein)</fullName>
        <ecNumber evidence="6">3.1.-.-</ecNumber>
    </submittedName>
</protein>
<keyword evidence="2 6" id="KW-0255">Endonuclease</keyword>
<proteinExistence type="predicted"/>
<evidence type="ECO:0000313" key="6">
    <source>
        <dbReference type="EMBL" id="SPS06308.1"/>
    </source>
</evidence>
<dbReference type="InterPro" id="IPR016071">
    <property type="entry name" value="Staphylococal_nuclease_OB-fold"/>
</dbReference>
<organism evidence="6">
    <name type="scientific">Candidatus Nitrotoga fabula</name>
    <dbReference type="NCBI Taxonomy" id="2182327"/>
    <lineage>
        <taxon>Bacteria</taxon>
        <taxon>Pseudomonadati</taxon>
        <taxon>Pseudomonadota</taxon>
        <taxon>Betaproteobacteria</taxon>
        <taxon>Nitrosomonadales</taxon>
        <taxon>Gallionellaceae</taxon>
        <taxon>Candidatus Nitrotoga</taxon>
    </lineage>
</organism>
<dbReference type="PANTHER" id="PTHR12302:SF3">
    <property type="entry name" value="SERINE_THREONINE-PROTEIN KINASE 31"/>
    <property type="match status" value="1"/>
</dbReference>
<reference evidence="6" key="1">
    <citation type="submission" date="2018-05" db="EMBL/GenBank/DDBJ databases">
        <authorList>
            <person name="Lanie J.A."/>
            <person name="Ng W.-L."/>
            <person name="Kazmierczak K.M."/>
            <person name="Andrzejewski T.M."/>
            <person name="Davidsen T.M."/>
            <person name="Wayne K.J."/>
            <person name="Tettelin H."/>
            <person name="Glass J.I."/>
            <person name="Rusch D."/>
            <person name="Podicherti R."/>
            <person name="Tsui H.-C.T."/>
            <person name="Winkler M.E."/>
        </authorList>
    </citation>
    <scope>NUCLEOTIDE SEQUENCE</scope>
    <source>
        <strain evidence="6">KNB</strain>
    </source>
</reference>
<keyword evidence="3 6" id="KW-0378">Hydrolase</keyword>
<dbReference type="GO" id="GO:0016787">
    <property type="term" value="F:hydrolase activity"/>
    <property type="evidence" value="ECO:0007669"/>
    <property type="project" value="UniProtKB-KW"/>
</dbReference>
<dbReference type="SMART" id="SM00318">
    <property type="entry name" value="SNc"/>
    <property type="match status" value="1"/>
</dbReference>
<evidence type="ECO:0000259" key="5">
    <source>
        <dbReference type="PROSITE" id="PS50830"/>
    </source>
</evidence>
<dbReference type="InterPro" id="IPR008613">
    <property type="entry name" value="Excalibur_Ca-bd_domain"/>
</dbReference>
<dbReference type="Pfam" id="PF05901">
    <property type="entry name" value="Excalibur"/>
    <property type="match status" value="1"/>
</dbReference>
<dbReference type="EC" id="3.1.-.-" evidence="6"/>
<evidence type="ECO:0000256" key="4">
    <source>
        <dbReference type="SAM" id="MobiDB-lite"/>
    </source>
</evidence>